<feature type="transmembrane region" description="Helical" evidence="2">
    <location>
        <begin position="34"/>
        <end position="51"/>
    </location>
</feature>
<protein>
    <submittedName>
        <fullName evidence="3">Uncharacterized protein</fullName>
    </submittedName>
</protein>
<evidence type="ECO:0000313" key="4">
    <source>
        <dbReference type="EMBL" id="CBY40709.1"/>
    </source>
</evidence>
<dbReference type="Proteomes" id="UP000011014">
    <property type="component" value="Unassembled WGS sequence"/>
</dbReference>
<dbReference type="EMBL" id="FN656068">
    <property type="protein sequence ID" value="CBY40709.1"/>
    <property type="molecule type" value="Genomic_DNA"/>
</dbReference>
<evidence type="ECO:0000256" key="1">
    <source>
        <dbReference type="SAM" id="MobiDB-lite"/>
    </source>
</evidence>
<accession>E4YL61</accession>
<proteinExistence type="predicted"/>
<reference evidence="3" key="1">
    <citation type="journal article" date="2010" name="Science">
        <title>Plasticity of animal genome architecture unmasked by rapid evolution of a pelagic tunicate.</title>
        <authorList>
            <person name="Denoeud F."/>
            <person name="Henriet S."/>
            <person name="Mungpakdee S."/>
            <person name="Aury J.M."/>
            <person name="Da Silva C."/>
            <person name="Brinkmann H."/>
            <person name="Mikhaleva J."/>
            <person name="Olsen L.C."/>
            <person name="Jubin C."/>
            <person name="Canestro C."/>
            <person name="Bouquet J.M."/>
            <person name="Danks G."/>
            <person name="Poulain J."/>
            <person name="Campsteijn C."/>
            <person name="Adamski M."/>
            <person name="Cross I."/>
            <person name="Yadetie F."/>
            <person name="Muffato M."/>
            <person name="Louis A."/>
            <person name="Butcher S."/>
            <person name="Tsagkogeorga G."/>
            <person name="Konrad A."/>
            <person name="Singh S."/>
            <person name="Jensen M.F."/>
            <person name="Cong E.H."/>
            <person name="Eikeseth-Otteraa H."/>
            <person name="Noel B."/>
            <person name="Anthouard V."/>
            <person name="Porcel B.M."/>
            <person name="Kachouri-Lafond R."/>
            <person name="Nishino A."/>
            <person name="Ugolini M."/>
            <person name="Chourrout P."/>
            <person name="Nishida H."/>
            <person name="Aasland R."/>
            <person name="Huzurbazar S."/>
            <person name="Westhof E."/>
            <person name="Delsuc F."/>
            <person name="Lehrach H."/>
            <person name="Reinhardt R."/>
            <person name="Weissenbach J."/>
            <person name="Roy S.W."/>
            <person name="Artiguenave F."/>
            <person name="Postlethwait J.H."/>
            <person name="Manak J.R."/>
            <person name="Thompson E.M."/>
            <person name="Jaillon O."/>
            <person name="Du Pasquier L."/>
            <person name="Boudinot P."/>
            <person name="Liberles D.A."/>
            <person name="Volff J.N."/>
            <person name="Philippe H."/>
            <person name="Lenhard B."/>
            <person name="Roest Crollius H."/>
            <person name="Wincker P."/>
            <person name="Chourrout D."/>
        </authorList>
    </citation>
    <scope>NUCLEOTIDE SEQUENCE [LARGE SCALE GENOMIC DNA]</scope>
</reference>
<keyword evidence="2" id="KW-0812">Transmembrane</keyword>
<dbReference type="AlphaFoldDB" id="E4YL61"/>
<gene>
    <name evidence="4" type="ORF">GSOID_T00022737001</name>
    <name evidence="3" type="ORF">GSOID_T00028707001</name>
</gene>
<feature type="region of interest" description="Disordered" evidence="1">
    <location>
        <begin position="57"/>
        <end position="79"/>
    </location>
</feature>
<keyword evidence="2" id="KW-1133">Transmembrane helix</keyword>
<sequence>MGKTEEYYHDKSNIGVIYGPDQTPHYVDASKKQGVLFICLLVGVVAVYFICKQLPQKKQDDQNPLLNTSKDEFYDSTLP</sequence>
<organism evidence="3">
    <name type="scientific">Oikopleura dioica</name>
    <name type="common">Tunicate</name>
    <dbReference type="NCBI Taxonomy" id="34765"/>
    <lineage>
        <taxon>Eukaryota</taxon>
        <taxon>Metazoa</taxon>
        <taxon>Chordata</taxon>
        <taxon>Tunicata</taxon>
        <taxon>Appendicularia</taxon>
        <taxon>Copelata</taxon>
        <taxon>Oikopleuridae</taxon>
        <taxon>Oikopleura</taxon>
    </lineage>
</organism>
<name>E4YL61_OIKDI</name>
<evidence type="ECO:0000313" key="3">
    <source>
        <dbReference type="EMBL" id="CBY36222.1"/>
    </source>
</evidence>
<evidence type="ECO:0000256" key="2">
    <source>
        <dbReference type="SAM" id="Phobius"/>
    </source>
</evidence>
<dbReference type="EMBL" id="FN654740">
    <property type="protein sequence ID" value="CBY36222.1"/>
    <property type="molecule type" value="Genomic_DNA"/>
</dbReference>
<keyword evidence="2" id="KW-0472">Membrane</keyword>